<keyword evidence="2" id="KW-0732">Signal</keyword>
<feature type="domain" description="DUF1996" evidence="3">
    <location>
        <begin position="39"/>
        <end position="84"/>
    </location>
</feature>
<name>M5C2J9_THACB</name>
<sequence length="84" mass="8822">MLSVLSGALIAGALLAGSAQAGDHFILTQNRQLCYTRIDPLRTPGTVGPHVHNVVGGSNFSPDSTTPEILQQSKCSSTMVQDDK</sequence>
<organism evidence="4 5">
    <name type="scientific">Thanatephorus cucumeris (strain AG1-IB / isolate 7/3/14)</name>
    <name type="common">Lettuce bottom rot fungus</name>
    <name type="synonym">Rhizoctonia solani</name>
    <dbReference type="NCBI Taxonomy" id="1108050"/>
    <lineage>
        <taxon>Eukaryota</taxon>
        <taxon>Fungi</taxon>
        <taxon>Dikarya</taxon>
        <taxon>Basidiomycota</taxon>
        <taxon>Agaricomycotina</taxon>
        <taxon>Agaricomycetes</taxon>
        <taxon>Cantharellales</taxon>
        <taxon>Ceratobasidiaceae</taxon>
        <taxon>Rhizoctonia</taxon>
        <taxon>Rhizoctonia solani AG-1</taxon>
    </lineage>
</organism>
<feature type="chain" id="PRO_5004063801" description="DUF1996 domain-containing protein" evidence="2">
    <location>
        <begin position="22"/>
        <end position="84"/>
    </location>
</feature>
<feature type="region of interest" description="Disordered" evidence="1">
    <location>
        <begin position="57"/>
        <end position="84"/>
    </location>
</feature>
<dbReference type="InterPro" id="IPR018535">
    <property type="entry name" value="DUF1996"/>
</dbReference>
<evidence type="ECO:0000259" key="3">
    <source>
        <dbReference type="Pfam" id="PF09362"/>
    </source>
</evidence>
<dbReference type="EMBL" id="CAOJ01012705">
    <property type="protein sequence ID" value="CCO34188.1"/>
    <property type="molecule type" value="Genomic_DNA"/>
</dbReference>
<accession>M5C2J9</accession>
<dbReference type="PANTHER" id="PTHR43662">
    <property type="match status" value="1"/>
</dbReference>
<evidence type="ECO:0000313" key="4">
    <source>
        <dbReference type="EMBL" id="CCO34188.1"/>
    </source>
</evidence>
<gene>
    <name evidence="4" type="ORF">BN14_08281</name>
</gene>
<proteinExistence type="predicted"/>
<protein>
    <recommendedName>
        <fullName evidence="3">DUF1996 domain-containing protein</fullName>
    </recommendedName>
</protein>
<evidence type="ECO:0000256" key="2">
    <source>
        <dbReference type="SAM" id="SignalP"/>
    </source>
</evidence>
<dbReference type="Proteomes" id="UP000012065">
    <property type="component" value="Unassembled WGS sequence"/>
</dbReference>
<feature type="signal peptide" evidence="2">
    <location>
        <begin position="1"/>
        <end position="21"/>
    </location>
</feature>
<dbReference type="PANTHER" id="PTHR43662:SF3">
    <property type="entry name" value="DOMAIN PROTEIN, PUTATIVE (AFU_ORTHOLOGUE AFUA_6G11970)-RELATED"/>
    <property type="match status" value="1"/>
</dbReference>
<evidence type="ECO:0000256" key="1">
    <source>
        <dbReference type="SAM" id="MobiDB-lite"/>
    </source>
</evidence>
<dbReference type="Pfam" id="PF09362">
    <property type="entry name" value="DUF1996"/>
    <property type="match status" value="1"/>
</dbReference>
<evidence type="ECO:0000313" key="5">
    <source>
        <dbReference type="Proteomes" id="UP000012065"/>
    </source>
</evidence>
<dbReference type="AlphaFoldDB" id="M5C2J9"/>
<comment type="caution">
    <text evidence="4">The sequence shown here is derived from an EMBL/GenBank/DDBJ whole genome shotgun (WGS) entry which is preliminary data.</text>
</comment>
<reference evidence="4 5" key="1">
    <citation type="journal article" date="2013" name="J. Biotechnol.">
        <title>Establishment and interpretation of the genome sequence of the phytopathogenic fungus Rhizoctonia solani AG1-IB isolate 7/3/14.</title>
        <authorList>
            <person name="Wibberg D.W."/>
            <person name="Jelonek L.J."/>
            <person name="Rupp O.R."/>
            <person name="Hennig M.H."/>
            <person name="Eikmeyer F.E."/>
            <person name="Goesmann A.G."/>
            <person name="Hartmann A.H."/>
            <person name="Borriss R.B."/>
            <person name="Grosch R.G."/>
            <person name="Puehler A.P."/>
            <person name="Schlueter A.S."/>
        </authorList>
    </citation>
    <scope>NUCLEOTIDE SEQUENCE [LARGE SCALE GENOMIC DNA]</scope>
    <source>
        <strain evidence="5">AG1-IB / isolate 7/3/14</strain>
    </source>
</reference>
<dbReference type="HOGENOM" id="CLU_2529031_0_0_1"/>